<dbReference type="EMBL" id="UZAF01020770">
    <property type="protein sequence ID" value="VDO72819.1"/>
    <property type="molecule type" value="Genomic_DNA"/>
</dbReference>
<dbReference type="WBParaSite" id="HPLM_0001873501-mRNA-1">
    <property type="protein sequence ID" value="HPLM_0001873501-mRNA-1"/>
    <property type="gene ID" value="HPLM_0001873501"/>
</dbReference>
<keyword evidence="1" id="KW-1133">Transmembrane helix</keyword>
<reference evidence="2 3" key="2">
    <citation type="submission" date="2018-11" db="EMBL/GenBank/DDBJ databases">
        <authorList>
            <consortium name="Pathogen Informatics"/>
        </authorList>
    </citation>
    <scope>NUCLEOTIDE SEQUENCE [LARGE SCALE GENOMIC DNA]</scope>
    <source>
        <strain evidence="2 3">MHpl1</strain>
    </source>
</reference>
<gene>
    <name evidence="2" type="ORF">HPLM_LOCUS18727</name>
</gene>
<keyword evidence="1" id="KW-0812">Transmembrane</keyword>
<proteinExistence type="predicted"/>
<sequence length="50" mass="5216">MRPPPLHFEDLGRPDSCLSGGGGMLLLFIPSSSGLSTLFANSGLFHSKIG</sequence>
<dbReference type="Proteomes" id="UP000268014">
    <property type="component" value="Unassembled WGS sequence"/>
</dbReference>
<accession>A0A0N4X2Z3</accession>
<reference evidence="4" key="1">
    <citation type="submission" date="2017-02" db="UniProtKB">
        <authorList>
            <consortium name="WormBaseParasite"/>
        </authorList>
    </citation>
    <scope>IDENTIFICATION</scope>
</reference>
<evidence type="ECO:0000256" key="1">
    <source>
        <dbReference type="SAM" id="Phobius"/>
    </source>
</evidence>
<keyword evidence="1" id="KW-0472">Membrane</keyword>
<keyword evidence="3" id="KW-1185">Reference proteome</keyword>
<evidence type="ECO:0000313" key="3">
    <source>
        <dbReference type="Proteomes" id="UP000268014"/>
    </source>
</evidence>
<dbReference type="AlphaFoldDB" id="A0A0N4X2Z3"/>
<name>A0A0N4X2Z3_HAEPC</name>
<evidence type="ECO:0000313" key="2">
    <source>
        <dbReference type="EMBL" id="VDO72819.1"/>
    </source>
</evidence>
<evidence type="ECO:0000313" key="4">
    <source>
        <dbReference type="WBParaSite" id="HPLM_0001873501-mRNA-1"/>
    </source>
</evidence>
<protein>
    <submittedName>
        <fullName evidence="2 4">Uncharacterized protein</fullName>
    </submittedName>
</protein>
<organism evidence="4">
    <name type="scientific">Haemonchus placei</name>
    <name type="common">Barber's pole worm</name>
    <dbReference type="NCBI Taxonomy" id="6290"/>
    <lineage>
        <taxon>Eukaryota</taxon>
        <taxon>Metazoa</taxon>
        <taxon>Ecdysozoa</taxon>
        <taxon>Nematoda</taxon>
        <taxon>Chromadorea</taxon>
        <taxon>Rhabditida</taxon>
        <taxon>Rhabditina</taxon>
        <taxon>Rhabditomorpha</taxon>
        <taxon>Strongyloidea</taxon>
        <taxon>Trichostrongylidae</taxon>
        <taxon>Haemonchus</taxon>
    </lineage>
</organism>
<feature type="transmembrane region" description="Helical" evidence="1">
    <location>
        <begin position="20"/>
        <end position="40"/>
    </location>
</feature>